<evidence type="ECO:0000256" key="3">
    <source>
        <dbReference type="ARBA" id="ARBA00022538"/>
    </source>
</evidence>
<feature type="region of interest" description="Disordered" evidence="12">
    <location>
        <begin position="454"/>
        <end position="481"/>
    </location>
</feature>
<feature type="domain" description="Inward rectifier potassium channel C-terminal" evidence="15">
    <location>
        <begin position="240"/>
        <end position="411"/>
    </location>
</feature>
<keyword evidence="3 11" id="KW-0633">Potassium transport</keyword>
<evidence type="ECO:0000256" key="6">
    <source>
        <dbReference type="ARBA" id="ARBA00022958"/>
    </source>
</evidence>
<feature type="region of interest" description="Disordered" evidence="12">
    <location>
        <begin position="47"/>
        <end position="71"/>
    </location>
</feature>
<organism evidence="16 17">
    <name type="scientific">Aedes albopictus</name>
    <name type="common">Asian tiger mosquito</name>
    <name type="synonym">Stegomyia albopicta</name>
    <dbReference type="NCBI Taxonomy" id="7160"/>
    <lineage>
        <taxon>Eukaryota</taxon>
        <taxon>Metazoa</taxon>
        <taxon>Ecdysozoa</taxon>
        <taxon>Arthropoda</taxon>
        <taxon>Hexapoda</taxon>
        <taxon>Insecta</taxon>
        <taxon>Pterygota</taxon>
        <taxon>Neoptera</taxon>
        <taxon>Endopterygota</taxon>
        <taxon>Diptera</taxon>
        <taxon>Nematocera</taxon>
        <taxon>Culicoidea</taxon>
        <taxon>Culicidae</taxon>
        <taxon>Culicinae</taxon>
        <taxon>Aedini</taxon>
        <taxon>Aedes</taxon>
        <taxon>Stegomyia</taxon>
    </lineage>
</organism>
<reference evidence="16" key="2">
    <citation type="submission" date="2025-05" db="UniProtKB">
        <authorList>
            <consortium name="EnsemblMetazoa"/>
        </authorList>
    </citation>
    <scope>IDENTIFICATION</scope>
    <source>
        <strain evidence="16">Foshan</strain>
    </source>
</reference>
<dbReference type="EnsemblMetazoa" id="AALFPA23_006902.R9098">
    <property type="protein sequence ID" value="AALFPA23_006902.P9098"/>
    <property type="gene ID" value="AALFPA23_006902"/>
</dbReference>
<keyword evidence="5 11" id="KW-0851">Voltage-gated channel</keyword>
<evidence type="ECO:0000256" key="7">
    <source>
        <dbReference type="ARBA" id="ARBA00022989"/>
    </source>
</evidence>
<dbReference type="InterPro" id="IPR040445">
    <property type="entry name" value="Kir_TM"/>
</dbReference>
<dbReference type="PANTHER" id="PTHR11767:SF113">
    <property type="entry name" value="INWARDLY RECTIFYING POTASSIUM CHANNEL 2, ISOFORM D"/>
    <property type="match status" value="1"/>
</dbReference>
<evidence type="ECO:0000256" key="12">
    <source>
        <dbReference type="SAM" id="MobiDB-lite"/>
    </source>
</evidence>
<protein>
    <recommendedName>
        <fullName evidence="18">Inwardly rectifying k+ channel</fullName>
    </recommendedName>
</protein>
<feature type="compositionally biased region" description="Polar residues" evidence="12">
    <location>
        <begin position="470"/>
        <end position="479"/>
    </location>
</feature>
<evidence type="ECO:0000313" key="16">
    <source>
        <dbReference type="EnsemblMetazoa" id="AALFPA23_006902.P9098"/>
    </source>
</evidence>
<evidence type="ECO:0000256" key="4">
    <source>
        <dbReference type="ARBA" id="ARBA00022692"/>
    </source>
</evidence>
<keyword evidence="2 11" id="KW-0813">Transport</keyword>
<comment type="subcellular location">
    <subcellularLocation>
        <location evidence="1 11">Membrane</location>
        <topology evidence="1 11">Multi-pass membrane protein</topology>
    </subcellularLocation>
</comment>
<reference evidence="17" key="1">
    <citation type="journal article" date="2015" name="Proc. Natl. Acad. Sci. U.S.A.">
        <title>Genome sequence of the Asian Tiger mosquito, Aedes albopictus, reveals insights into its biology, genetics, and evolution.</title>
        <authorList>
            <person name="Chen X.G."/>
            <person name="Jiang X."/>
            <person name="Gu J."/>
            <person name="Xu M."/>
            <person name="Wu Y."/>
            <person name="Deng Y."/>
            <person name="Zhang C."/>
            <person name="Bonizzoni M."/>
            <person name="Dermauw W."/>
            <person name="Vontas J."/>
            <person name="Armbruster P."/>
            <person name="Huang X."/>
            <person name="Yang Y."/>
            <person name="Zhang H."/>
            <person name="He W."/>
            <person name="Peng H."/>
            <person name="Liu Y."/>
            <person name="Wu K."/>
            <person name="Chen J."/>
            <person name="Lirakis M."/>
            <person name="Topalis P."/>
            <person name="Van Leeuwen T."/>
            <person name="Hall A.B."/>
            <person name="Jiang X."/>
            <person name="Thorpe C."/>
            <person name="Mueller R.L."/>
            <person name="Sun C."/>
            <person name="Waterhouse R.M."/>
            <person name="Yan G."/>
            <person name="Tu Z.J."/>
            <person name="Fang X."/>
            <person name="James A.A."/>
        </authorList>
    </citation>
    <scope>NUCLEOTIDE SEQUENCE [LARGE SCALE GENOMIC DNA]</scope>
    <source>
        <strain evidence="17">Foshan</strain>
    </source>
</reference>
<sequence length="491" mass="55632">MYSNRCRNLNLPRIDIEAANTDVAQQQHQNLEETKQLLNSARSERLSPVPSCGAFGKGSSSPTRSPGRRLKGFRPSVFVNRAHKRAVFKNGSCNIASVTGSNRHLRFLVDLFTTLVDARWRYTLMVFALGFMGSWLFFALLYWFICLVHGDLDEENLPHNQEANGWKPCVTNIYTYTSCFLFSLETQHTIGYGNRATTEECPEAIFVMSLQSIHGVMIQALLAGIIFAKMTRPKSRSQTLLFSKCAVISMRDGEMCLMFRVGDLRKSHIIGANIRAQLIRERWSREGENMPQYQKELALTVDGCGSDLFFIWPQVVVHRINSDSPLWELSPFELLHERFEIVVVLEGTIESTGQSTQARSSYLNTEILWGRRFEPVLGFSKDKQSYVINFSLFNDTSPVETPNCSAKEFAEGTNYNSNENLLNKPTFEYGSLVEKLEQYHVENEQDLQRPLKSALKSDKNGSPGRHPQTELGNSDSKNGIMTIYDGESTVL</sequence>
<evidence type="ECO:0000256" key="1">
    <source>
        <dbReference type="ARBA" id="ARBA00004141"/>
    </source>
</evidence>
<keyword evidence="4 11" id="KW-0812">Transmembrane</keyword>
<dbReference type="InterPro" id="IPR013518">
    <property type="entry name" value="K_chnl_inward-rec_Kir_cyto"/>
</dbReference>
<evidence type="ECO:0000259" key="15">
    <source>
        <dbReference type="Pfam" id="PF17655"/>
    </source>
</evidence>
<keyword evidence="7 13" id="KW-1133">Transmembrane helix</keyword>
<evidence type="ECO:0000256" key="8">
    <source>
        <dbReference type="ARBA" id="ARBA00023065"/>
    </source>
</evidence>
<keyword evidence="17" id="KW-1185">Reference proteome</keyword>
<keyword evidence="9 13" id="KW-0472">Membrane</keyword>
<name>A0ABM1Y902_AEDAL</name>
<dbReference type="RefSeq" id="XP_029725010.2">
    <property type="nucleotide sequence ID" value="XM_029869150.2"/>
</dbReference>
<dbReference type="Proteomes" id="UP000069940">
    <property type="component" value="Unassembled WGS sequence"/>
</dbReference>
<keyword evidence="10 11" id="KW-0407">Ion channel</keyword>
<feature type="transmembrane region" description="Helical" evidence="13">
    <location>
        <begin position="204"/>
        <end position="228"/>
    </location>
</feature>
<evidence type="ECO:0000259" key="14">
    <source>
        <dbReference type="Pfam" id="PF01007"/>
    </source>
</evidence>
<dbReference type="InterPro" id="IPR016449">
    <property type="entry name" value="K_chnl_inward-rec_Kir"/>
</dbReference>
<evidence type="ECO:0000256" key="2">
    <source>
        <dbReference type="ARBA" id="ARBA00022448"/>
    </source>
</evidence>
<comment type="similarity">
    <text evidence="11">Belongs to the inward rectifier-type potassium channel (TC 1.A.2.1) family.</text>
</comment>
<dbReference type="Pfam" id="PF17655">
    <property type="entry name" value="IRK_C"/>
    <property type="match status" value="1"/>
</dbReference>
<evidence type="ECO:0000313" key="17">
    <source>
        <dbReference type="Proteomes" id="UP000069940"/>
    </source>
</evidence>
<evidence type="ECO:0000256" key="11">
    <source>
        <dbReference type="RuleBase" id="RU003822"/>
    </source>
</evidence>
<feature type="transmembrane region" description="Helical" evidence="13">
    <location>
        <begin position="122"/>
        <end position="145"/>
    </location>
</feature>
<evidence type="ECO:0000256" key="13">
    <source>
        <dbReference type="SAM" id="Phobius"/>
    </source>
</evidence>
<proteinExistence type="inferred from homology"/>
<dbReference type="PANTHER" id="PTHR11767">
    <property type="entry name" value="INWARD RECTIFIER POTASSIUM CHANNEL"/>
    <property type="match status" value="1"/>
</dbReference>
<dbReference type="Gene3D" id="1.10.287.70">
    <property type="match status" value="1"/>
</dbReference>
<dbReference type="GeneID" id="109401498"/>
<evidence type="ECO:0000256" key="9">
    <source>
        <dbReference type="ARBA" id="ARBA00023136"/>
    </source>
</evidence>
<dbReference type="SUPFAM" id="SSF81296">
    <property type="entry name" value="E set domains"/>
    <property type="match status" value="1"/>
</dbReference>
<dbReference type="SUPFAM" id="SSF81324">
    <property type="entry name" value="Voltage-gated potassium channels"/>
    <property type="match status" value="1"/>
</dbReference>
<evidence type="ECO:0000256" key="5">
    <source>
        <dbReference type="ARBA" id="ARBA00022882"/>
    </source>
</evidence>
<evidence type="ECO:0000256" key="10">
    <source>
        <dbReference type="ARBA" id="ARBA00023303"/>
    </source>
</evidence>
<dbReference type="Pfam" id="PF01007">
    <property type="entry name" value="IRK"/>
    <property type="match status" value="1"/>
</dbReference>
<keyword evidence="8 11" id="KW-0406">Ion transport</keyword>
<evidence type="ECO:0008006" key="18">
    <source>
        <dbReference type="Google" id="ProtNLM"/>
    </source>
</evidence>
<dbReference type="InterPro" id="IPR041647">
    <property type="entry name" value="IRK_C"/>
</dbReference>
<dbReference type="PRINTS" id="PR01320">
    <property type="entry name" value="KIRCHANNEL"/>
</dbReference>
<accession>A0ABM1Y902</accession>
<dbReference type="Gene3D" id="2.60.40.1400">
    <property type="entry name" value="G protein-activated inward rectifier potassium channel 1"/>
    <property type="match status" value="1"/>
</dbReference>
<keyword evidence="6 11" id="KW-0630">Potassium</keyword>
<dbReference type="InterPro" id="IPR014756">
    <property type="entry name" value="Ig_E-set"/>
</dbReference>
<feature type="domain" description="Potassium channel inwardly rectifying transmembrane" evidence="14">
    <location>
        <begin position="87"/>
        <end position="233"/>
    </location>
</feature>